<evidence type="ECO:0000256" key="3">
    <source>
        <dbReference type="ARBA" id="ARBA00022741"/>
    </source>
</evidence>
<dbReference type="EMBL" id="KV894157">
    <property type="protein sequence ID" value="OON18466.1"/>
    <property type="molecule type" value="Genomic_DNA"/>
</dbReference>
<dbReference type="InterPro" id="IPR011025">
    <property type="entry name" value="GproteinA_insert"/>
</dbReference>
<feature type="binding site" evidence="6">
    <location>
        <begin position="540"/>
        <end position="543"/>
    </location>
    <ligand>
        <name>GTP</name>
        <dbReference type="ChEBI" id="CHEBI:37565"/>
    </ligand>
</feature>
<accession>A0A1S8WVE3</accession>
<dbReference type="GO" id="GO:0005834">
    <property type="term" value="C:heterotrimeric G-protein complex"/>
    <property type="evidence" value="ECO:0007669"/>
    <property type="project" value="TreeGrafter"/>
</dbReference>
<dbReference type="InterPro" id="IPR001019">
    <property type="entry name" value="Gprotein_alpha_su"/>
</dbReference>
<reference evidence="9 10" key="1">
    <citation type="submission" date="2015-03" db="EMBL/GenBank/DDBJ databases">
        <title>Draft genome of the nematode, Opisthorchis viverrini.</title>
        <authorList>
            <person name="Mitreva M."/>
        </authorList>
    </citation>
    <scope>NUCLEOTIDE SEQUENCE [LARGE SCALE GENOMIC DNA]</scope>
    <source>
        <strain evidence="9">Khon Kaen</strain>
    </source>
</reference>
<dbReference type="SMART" id="SM00275">
    <property type="entry name" value="G_alpha"/>
    <property type="match status" value="1"/>
</dbReference>
<dbReference type="PANTHER" id="PTHR10218">
    <property type="entry name" value="GTP-BINDING PROTEIN ALPHA SUBUNIT"/>
    <property type="match status" value="1"/>
</dbReference>
<dbReference type="Gene3D" id="3.40.50.300">
    <property type="entry name" value="P-loop containing nucleotide triphosphate hydrolases"/>
    <property type="match status" value="2"/>
</dbReference>
<comment type="subunit">
    <text evidence="1">G proteins are composed of 3 units; alpha, beta and gamma. The alpha chain contains the guanine nucleotide binding site.</text>
</comment>
<evidence type="ECO:0000256" key="8">
    <source>
        <dbReference type="SAM" id="MobiDB-lite"/>
    </source>
</evidence>
<evidence type="ECO:0000256" key="7">
    <source>
        <dbReference type="PIRSR" id="PIRSR601019-2"/>
    </source>
</evidence>
<feature type="compositionally biased region" description="Basic and acidic residues" evidence="8">
    <location>
        <begin position="322"/>
        <end position="331"/>
    </location>
</feature>
<keyword evidence="4 6" id="KW-0342">GTP-binding</keyword>
<dbReference type="PANTHER" id="PTHR10218:SF302">
    <property type="entry name" value="GUANINE NUCLEOTIDE-BINDING PROTEIN ALPHA-5 SUBUNIT"/>
    <property type="match status" value="1"/>
</dbReference>
<name>A0A1S8WVE3_OPIVI</name>
<feature type="binding site" evidence="6">
    <location>
        <begin position="471"/>
        <end position="475"/>
    </location>
    <ligand>
        <name>GTP</name>
        <dbReference type="ChEBI" id="CHEBI:37565"/>
    </ligand>
</feature>
<dbReference type="GO" id="GO:0003924">
    <property type="term" value="F:GTPase activity"/>
    <property type="evidence" value="ECO:0007669"/>
    <property type="project" value="InterPro"/>
</dbReference>
<dbReference type="GO" id="GO:0007188">
    <property type="term" value="P:adenylate cyclase-modulating G protein-coupled receptor signaling pathway"/>
    <property type="evidence" value="ECO:0007669"/>
    <property type="project" value="TreeGrafter"/>
</dbReference>
<gene>
    <name evidence="9" type="ORF">X801_05679</name>
</gene>
<keyword evidence="2 7" id="KW-0479">Metal-binding</keyword>
<dbReference type="PROSITE" id="PS51882">
    <property type="entry name" value="G_ALPHA"/>
    <property type="match status" value="1"/>
</dbReference>
<keyword evidence="10" id="KW-1185">Reference proteome</keyword>
<evidence type="ECO:0000313" key="10">
    <source>
        <dbReference type="Proteomes" id="UP000243686"/>
    </source>
</evidence>
<keyword evidence="5" id="KW-0807">Transducer</keyword>
<dbReference type="InterPro" id="IPR027417">
    <property type="entry name" value="P-loop_NTPase"/>
</dbReference>
<dbReference type="GO" id="GO:0005525">
    <property type="term" value="F:GTP binding"/>
    <property type="evidence" value="ECO:0007669"/>
    <property type="project" value="UniProtKB-KW"/>
</dbReference>
<dbReference type="GO" id="GO:0046872">
    <property type="term" value="F:metal ion binding"/>
    <property type="evidence" value="ECO:0007669"/>
    <property type="project" value="UniProtKB-KW"/>
</dbReference>
<organism evidence="9 10">
    <name type="scientific">Opisthorchis viverrini</name>
    <name type="common">Southeast Asian liver fluke</name>
    <dbReference type="NCBI Taxonomy" id="6198"/>
    <lineage>
        <taxon>Eukaryota</taxon>
        <taxon>Metazoa</taxon>
        <taxon>Spiralia</taxon>
        <taxon>Lophotrochozoa</taxon>
        <taxon>Platyhelminthes</taxon>
        <taxon>Trematoda</taxon>
        <taxon>Digenea</taxon>
        <taxon>Opisthorchiida</taxon>
        <taxon>Opisthorchiata</taxon>
        <taxon>Opisthorchiidae</taxon>
        <taxon>Opisthorchis</taxon>
    </lineage>
</organism>
<keyword evidence="7" id="KW-0460">Magnesium</keyword>
<evidence type="ECO:0000313" key="9">
    <source>
        <dbReference type="EMBL" id="OON18466.1"/>
    </source>
</evidence>
<dbReference type="GO" id="GO:0001664">
    <property type="term" value="F:G protein-coupled receptor binding"/>
    <property type="evidence" value="ECO:0007669"/>
    <property type="project" value="TreeGrafter"/>
</dbReference>
<dbReference type="SUPFAM" id="SSF52540">
    <property type="entry name" value="P-loop containing nucleoside triphosphate hydrolases"/>
    <property type="match status" value="1"/>
</dbReference>
<evidence type="ECO:0000256" key="5">
    <source>
        <dbReference type="ARBA" id="ARBA00023224"/>
    </source>
</evidence>
<evidence type="ECO:0000256" key="4">
    <source>
        <dbReference type="ARBA" id="ARBA00023134"/>
    </source>
</evidence>
<evidence type="ECO:0000256" key="1">
    <source>
        <dbReference type="ARBA" id="ARBA00011356"/>
    </source>
</evidence>
<dbReference type="Pfam" id="PF00503">
    <property type="entry name" value="G-alpha"/>
    <property type="match status" value="2"/>
</dbReference>
<proteinExistence type="predicted"/>
<dbReference type="Proteomes" id="UP000243686">
    <property type="component" value="Unassembled WGS sequence"/>
</dbReference>
<feature type="region of interest" description="Disordered" evidence="8">
    <location>
        <begin position="259"/>
        <end position="278"/>
    </location>
</feature>
<feature type="compositionally biased region" description="Polar residues" evidence="8">
    <location>
        <begin position="332"/>
        <end position="345"/>
    </location>
</feature>
<protein>
    <submittedName>
        <fullName evidence="9">G-protein alpha subunit</fullName>
    </submittedName>
</protein>
<dbReference type="SUPFAM" id="SSF47895">
    <property type="entry name" value="Transducin (alpha subunit), insertion domain"/>
    <property type="match status" value="1"/>
</dbReference>
<keyword evidence="3 6" id="KW-0547">Nucleotide-binding</keyword>
<feature type="compositionally biased region" description="Pro residues" evidence="8">
    <location>
        <begin position="267"/>
        <end position="277"/>
    </location>
</feature>
<evidence type="ECO:0000256" key="6">
    <source>
        <dbReference type="PIRSR" id="PIRSR601019-1"/>
    </source>
</evidence>
<feature type="region of interest" description="Disordered" evidence="8">
    <location>
        <begin position="295"/>
        <end position="360"/>
    </location>
</feature>
<dbReference type="GO" id="GO:0031683">
    <property type="term" value="F:G-protein beta/gamma-subunit complex binding"/>
    <property type="evidence" value="ECO:0007669"/>
    <property type="project" value="InterPro"/>
</dbReference>
<dbReference type="AlphaFoldDB" id="A0A1S8WVE3"/>
<dbReference type="Gene3D" id="1.10.400.10">
    <property type="entry name" value="GI Alpha 1, domain 2-like"/>
    <property type="match status" value="1"/>
</dbReference>
<feature type="binding site" evidence="7">
    <location>
        <position position="452"/>
    </location>
    <ligand>
        <name>Mg(2+)</name>
        <dbReference type="ChEBI" id="CHEBI:18420"/>
    </ligand>
</feature>
<dbReference type="GO" id="GO:0005737">
    <property type="term" value="C:cytoplasm"/>
    <property type="evidence" value="ECO:0007669"/>
    <property type="project" value="TreeGrafter"/>
</dbReference>
<sequence length="630" mass="71523">MQKNCSTKTSKFRSMKIDRMLQHENAVKKREVQVLLVGPPNAGKNTLSKQIRIHYGDGFPAAARKQVIPIILANLTDAVILVLKNLMSLRVEFADTTTKKLAEELMQAQPENGFVLESSNAKDLSHSLKQNENVCESETPGTFDYTTADILLNHQGIEDEPARSETARSSRVPLSSVDITAETSADISIPKILEDEHLCLQESLLRVLQRNESVPPSLVKKFELLADSNMVDELREALVDINKLRSLYLKLFGQTRESLSHLHHDGPPPVPETPPPMSFEDELLNCMVDCNGDFLSEDDSTERSSQTSEKECEPKPNSAISPKEKSTRNTTDRMISNITENAVSNKKSDRDAVRSSQLKVPREEVISSLPSLSTNSADSVSHIFGGFSLRVLKVILKLITEQPEFQEAMQRRTFLTPPIVYADFYFIENVDRIIQEDYVPTLQDILVMREPSKAVREMLTTVGSTNLRIVDLGLQTLNLHRHLHYFESVSAVLFLVSLPDCLKRSYDLNRKGELETSVELFETLMCSPHMLKKEFVVFLNKLDLIREKFSDDGPNNEQEESMKERFLALKRKQDAKGSHISINVICALDVDEMREAIRESLRVIFEYNRKRHVLLLLFHDIMENAKFKKV</sequence>
<evidence type="ECO:0000256" key="2">
    <source>
        <dbReference type="ARBA" id="ARBA00022723"/>
    </source>
</evidence>